<keyword evidence="1" id="KW-0812">Transmembrane</keyword>
<keyword evidence="1" id="KW-0472">Membrane</keyword>
<evidence type="ECO:0000313" key="2">
    <source>
        <dbReference type="EMBL" id="AIZ97185.1"/>
    </source>
</evidence>
<reference evidence="2" key="1">
    <citation type="journal article" date="2014" name="Mitochondrial DNA">
        <title>The complete mitochondrial genome of the wolf spider Wadicosa fidelis (Araneae: Lycosidae).</title>
        <authorList>
            <person name="Wang Z.L."/>
            <person name="Li C."/>
            <person name="Fang W.Y."/>
            <person name="Yu X.P."/>
        </authorList>
    </citation>
    <scope>NUCLEOTIDE SEQUENCE</scope>
</reference>
<protein>
    <submittedName>
        <fullName evidence="2">NADH dehydrogenase subunit 6</fullName>
    </submittedName>
</protein>
<sequence>MMMLMFLFGVLFVMSLQPVFMVSSLIIITLIYSYFIFKVIGSYWFSYLLLLVMLSGVLVVFTYMVSLIPNEVFEIYTVVLVFFLLFFLKKYDNLYMMNMGFVSVNLWESYLGMFSLFLISFLLVVMFLVVLLSNMNIGSVRVN</sequence>
<dbReference type="RefSeq" id="YP_009115239.1">
    <property type="nucleotide sequence ID" value="NC_026123.1"/>
</dbReference>
<organism evidence="2">
    <name type="scientific">Wadicosa fidelis</name>
    <name type="common">Wolf spider</name>
    <name type="synonym">Lycosa fidelis</name>
    <dbReference type="NCBI Taxonomy" id="317852"/>
    <lineage>
        <taxon>Eukaryota</taxon>
        <taxon>Metazoa</taxon>
        <taxon>Ecdysozoa</taxon>
        <taxon>Arthropoda</taxon>
        <taxon>Chelicerata</taxon>
        <taxon>Arachnida</taxon>
        <taxon>Araneae</taxon>
        <taxon>Araneomorphae</taxon>
        <taxon>Entelegynae</taxon>
        <taxon>Lycosoidea</taxon>
        <taxon>Lycosidae</taxon>
        <taxon>Wadicosa</taxon>
    </lineage>
</organism>
<keyword evidence="1" id="KW-1133">Transmembrane helix</keyword>
<dbReference type="AlphaFoldDB" id="A0A0U1Y1N1"/>
<geneLocation type="mitochondrion" evidence="2"/>
<feature type="transmembrane region" description="Helical" evidence="1">
    <location>
        <begin position="43"/>
        <end position="65"/>
    </location>
</feature>
<keyword evidence="2" id="KW-0496">Mitochondrion</keyword>
<proteinExistence type="predicted"/>
<accession>A0A0U1Y1N1</accession>
<gene>
    <name evidence="2" type="primary">ND6</name>
</gene>
<evidence type="ECO:0000256" key="1">
    <source>
        <dbReference type="SAM" id="Phobius"/>
    </source>
</evidence>
<feature type="transmembrane region" description="Helical" evidence="1">
    <location>
        <begin position="72"/>
        <end position="89"/>
    </location>
</feature>
<feature type="transmembrane region" description="Helical" evidence="1">
    <location>
        <begin position="109"/>
        <end position="132"/>
    </location>
</feature>
<name>A0A0U1Y1N1_WADFI</name>
<feature type="transmembrane region" description="Helical" evidence="1">
    <location>
        <begin position="7"/>
        <end position="37"/>
    </location>
</feature>
<dbReference type="GeneID" id="22834034"/>
<reference evidence="2" key="2">
    <citation type="submission" date="2014-11" db="EMBL/GenBank/DDBJ databases">
        <authorList>
            <person name="Zhu J."/>
            <person name="Qi W."/>
            <person name="Song R."/>
        </authorList>
    </citation>
    <scope>NUCLEOTIDE SEQUENCE</scope>
</reference>
<dbReference type="EMBL" id="KP100666">
    <property type="protein sequence ID" value="AIZ97185.1"/>
    <property type="molecule type" value="Genomic_DNA"/>
</dbReference>
<dbReference type="CTD" id="4541"/>